<reference evidence="6" key="1">
    <citation type="submission" date="2020-10" db="EMBL/GenBank/DDBJ databases">
        <title>Connecting structure to function with the recovery of over 1000 high-quality activated sludge metagenome-assembled genomes encoding full-length rRNA genes using long-read sequencing.</title>
        <authorList>
            <person name="Singleton C.M."/>
            <person name="Petriglieri F."/>
            <person name="Kristensen J.M."/>
            <person name="Kirkegaard R.H."/>
            <person name="Michaelsen T.Y."/>
            <person name="Andersen M.H."/>
            <person name="Karst S.M."/>
            <person name="Dueholm M.S."/>
            <person name="Nielsen P.H."/>
            <person name="Albertsen M."/>
        </authorList>
    </citation>
    <scope>NUCLEOTIDE SEQUENCE</scope>
    <source>
        <strain evidence="6">Bjer_18-Q3-R1-45_BAT3C.347</strain>
    </source>
</reference>
<dbReference type="InterPro" id="IPR050615">
    <property type="entry name" value="ATP-dep_DNA_Helicase"/>
</dbReference>
<proteinExistence type="predicted"/>
<dbReference type="GO" id="GO:0004386">
    <property type="term" value="F:helicase activity"/>
    <property type="evidence" value="ECO:0007669"/>
    <property type="project" value="UniProtKB-KW"/>
</dbReference>
<keyword evidence="3" id="KW-0347">Helicase</keyword>
<evidence type="ECO:0000313" key="6">
    <source>
        <dbReference type="EMBL" id="MBK6974690.1"/>
    </source>
</evidence>
<protein>
    <recommendedName>
        <fullName evidence="5">ERCC3/RAD25/XPB helicase C-terminal domain-containing protein</fullName>
    </recommendedName>
</protein>
<dbReference type="InterPro" id="IPR032438">
    <property type="entry name" value="ERCC3_RAD25_C"/>
</dbReference>
<organism evidence="6 7">
    <name type="scientific">Candidatus Methylophosphatis roskildensis</name>
    <dbReference type="NCBI Taxonomy" id="2899263"/>
    <lineage>
        <taxon>Bacteria</taxon>
        <taxon>Pseudomonadati</taxon>
        <taxon>Pseudomonadota</taxon>
        <taxon>Betaproteobacteria</taxon>
        <taxon>Nitrosomonadales</taxon>
        <taxon>Sterolibacteriaceae</taxon>
        <taxon>Candidatus Methylophosphatis</taxon>
    </lineage>
</organism>
<keyword evidence="2" id="KW-0378">Hydrolase</keyword>
<feature type="domain" description="ERCC3/RAD25/XPB helicase C-terminal" evidence="5">
    <location>
        <begin position="562"/>
        <end position="647"/>
    </location>
</feature>
<dbReference type="InterPro" id="IPR027417">
    <property type="entry name" value="P-loop_NTPase"/>
</dbReference>
<dbReference type="AlphaFoldDB" id="A0A9D7E8D1"/>
<evidence type="ECO:0000256" key="2">
    <source>
        <dbReference type="ARBA" id="ARBA00022801"/>
    </source>
</evidence>
<evidence type="ECO:0000313" key="7">
    <source>
        <dbReference type="Proteomes" id="UP000807785"/>
    </source>
</evidence>
<dbReference type="GO" id="GO:0016787">
    <property type="term" value="F:hydrolase activity"/>
    <property type="evidence" value="ECO:0007669"/>
    <property type="project" value="UniProtKB-KW"/>
</dbReference>
<name>A0A9D7E8D1_9PROT</name>
<evidence type="ECO:0000256" key="3">
    <source>
        <dbReference type="ARBA" id="ARBA00022806"/>
    </source>
</evidence>
<evidence type="ECO:0000259" key="5">
    <source>
        <dbReference type="Pfam" id="PF16203"/>
    </source>
</evidence>
<evidence type="ECO:0000256" key="4">
    <source>
        <dbReference type="ARBA" id="ARBA00022840"/>
    </source>
</evidence>
<keyword evidence="4" id="KW-0067">ATP-binding</keyword>
<dbReference type="Gene3D" id="3.40.50.300">
    <property type="entry name" value="P-loop containing nucleotide triphosphate hydrolases"/>
    <property type="match status" value="2"/>
</dbReference>
<dbReference type="PANTHER" id="PTHR11274:SF0">
    <property type="entry name" value="GENERAL TRANSCRIPTION AND DNA REPAIR FACTOR IIH HELICASE SUBUNIT XPB"/>
    <property type="match status" value="1"/>
</dbReference>
<gene>
    <name evidence="6" type="ORF">IPH26_17725</name>
</gene>
<accession>A0A9D7E8D1</accession>
<evidence type="ECO:0000256" key="1">
    <source>
        <dbReference type="ARBA" id="ARBA00022741"/>
    </source>
</evidence>
<dbReference type="SUPFAM" id="SSF52540">
    <property type="entry name" value="P-loop containing nucleoside triphosphate hydrolases"/>
    <property type="match status" value="1"/>
</dbReference>
<keyword evidence="1" id="KW-0547">Nucleotide-binding</keyword>
<sequence length="709" mass="80258">MSNSTRSGKPPRFSDAECKAIAARYDGSSKVIDALLGAFHERGVRRHHIAHAAKRGGYVSKSVRKDWTPKEDAWMRENWHTHSPEEVAHRLGRSVVSVLLRKKRIRIGRYDGPDLTIRDLERVLGVDHRLWQDFIRKGWLRAWQRKRQGKVSPITRVSIESLHAFLRAHPEVIDYRHAGTYASGILELAKLPDPPRHKQLRCDSRSFTDCVKPTPNGLRAHAEQVELREIAHQFTMPSCAALGGYRFFAPIYESSPRCPRCGCIVSRFAPDGVYMDEPDETQTFAMLAAKLGLRFENGTFLGADGAAIDNIALMRYAFGTSRNPGRAARIFGTLIDGGLSVAKAAPVARDRLRPNVLRYELTPMQAADFETFLDTGAISSERWPGYGKRYLGAMALTRIPGRHLLMVSTRAVRDQWIEHFRSFAPNATIRWVYKPFHAEATVREADGSLRAVIDLYSYATRHSFADARYVICLYDESHHLPSNRAHRHAFVPCEFRMGQSASAIREDHRADWIRKLTGEAVGADWAPHVANGTLQTVPVRVLLVRDLEHKYRLANRLTEGRRAIVFCEAIADGAELERRYGMPFIYSATREPLAVIAAHRRVAMSRVGDAGIDVPDLEVVVDLSFLGGSRAQSLQRFGRLLHSARREEHVILMTDLEYEKRSKRIRVLEQKGFACRVERAPEADEPAPVRRIGDPARDWQLLFGHWHAA</sequence>
<dbReference type="GO" id="GO:0005524">
    <property type="term" value="F:ATP binding"/>
    <property type="evidence" value="ECO:0007669"/>
    <property type="project" value="UniProtKB-KW"/>
</dbReference>
<dbReference type="Proteomes" id="UP000807785">
    <property type="component" value="Unassembled WGS sequence"/>
</dbReference>
<comment type="caution">
    <text evidence="6">The sequence shown here is derived from an EMBL/GenBank/DDBJ whole genome shotgun (WGS) entry which is preliminary data.</text>
</comment>
<dbReference type="EMBL" id="JADJEV010000004">
    <property type="protein sequence ID" value="MBK6974690.1"/>
    <property type="molecule type" value="Genomic_DNA"/>
</dbReference>
<dbReference type="PANTHER" id="PTHR11274">
    <property type="entry name" value="RAD25/XP-B DNA REPAIR HELICASE"/>
    <property type="match status" value="1"/>
</dbReference>
<dbReference type="Pfam" id="PF16203">
    <property type="entry name" value="ERCC3_RAD25_C"/>
    <property type="match status" value="1"/>
</dbReference>